<evidence type="ECO:0000313" key="2">
    <source>
        <dbReference type="EMBL" id="QQP91125.1"/>
    </source>
</evidence>
<dbReference type="EMBL" id="CP067420">
    <property type="protein sequence ID" value="QQP91125.1"/>
    <property type="molecule type" value="Genomic_DNA"/>
</dbReference>
<gene>
    <name evidence="2" type="ORF">IGS68_07920</name>
</gene>
<protein>
    <submittedName>
        <fullName evidence="2">Uncharacterized protein</fullName>
    </submittedName>
</protein>
<accession>A0ABX7BC14</accession>
<dbReference type="RefSeq" id="WP_201078715.1">
    <property type="nucleotide sequence ID" value="NZ_CP067420.1"/>
</dbReference>
<dbReference type="Proteomes" id="UP000595197">
    <property type="component" value="Chromosome"/>
</dbReference>
<feature type="compositionally biased region" description="Basic and acidic residues" evidence="1">
    <location>
        <begin position="193"/>
        <end position="215"/>
    </location>
</feature>
<feature type="compositionally biased region" description="Acidic residues" evidence="1">
    <location>
        <begin position="82"/>
        <end position="92"/>
    </location>
</feature>
<name>A0ABX7BC14_9PROT</name>
<feature type="region of interest" description="Disordered" evidence="1">
    <location>
        <begin position="193"/>
        <end position="226"/>
    </location>
</feature>
<reference evidence="2" key="1">
    <citation type="submission" date="2021-02" db="EMBL/GenBank/DDBJ databases">
        <title>Skermanella TT6 skin isolate.</title>
        <authorList>
            <person name="Lee K."/>
            <person name="Ganzorig M."/>
        </authorList>
    </citation>
    <scope>NUCLEOTIDE SEQUENCE</scope>
    <source>
        <strain evidence="2">TT6</strain>
    </source>
</reference>
<proteinExistence type="predicted"/>
<organism evidence="2 3">
    <name type="scientific">Skermanella cutis</name>
    <dbReference type="NCBI Taxonomy" id="2775420"/>
    <lineage>
        <taxon>Bacteria</taxon>
        <taxon>Pseudomonadati</taxon>
        <taxon>Pseudomonadota</taxon>
        <taxon>Alphaproteobacteria</taxon>
        <taxon>Rhodospirillales</taxon>
        <taxon>Azospirillaceae</taxon>
        <taxon>Skermanella</taxon>
    </lineage>
</organism>
<evidence type="ECO:0000256" key="1">
    <source>
        <dbReference type="SAM" id="MobiDB-lite"/>
    </source>
</evidence>
<sequence>MSLNFLVRGKVDNLPQPQKDGETRALPAISPPKPQRERLAAPAPSSAEPKMTDDLHAIATLIGQLSDEPPGRGAPRPKFEEAADPDDEEDGVLDLSADTSAHEDPLFDECQATLARLDAAKNSGESLLSQIEAFSGTLERQAAELSMARASMAKLASDNSRLVNENDRLRVMLRSLLDAIDADARRNNESIAAAERRLRDLHRPAGDRQGSDRTKQPPARGLVAEG</sequence>
<evidence type="ECO:0000313" key="3">
    <source>
        <dbReference type="Proteomes" id="UP000595197"/>
    </source>
</evidence>
<feature type="region of interest" description="Disordered" evidence="1">
    <location>
        <begin position="1"/>
        <end position="92"/>
    </location>
</feature>
<keyword evidence="3" id="KW-1185">Reference proteome</keyword>